<name>J3M762_ORYBR</name>
<dbReference type="HOGENOM" id="CLU_1252334_0_0_1"/>
<dbReference type="Gramene" id="OB05G24360.1">
    <property type="protein sequence ID" value="OB05G24360.1"/>
    <property type="gene ID" value="OB05G24360"/>
</dbReference>
<reference evidence="2" key="1">
    <citation type="journal article" date="2013" name="Nat. Commun.">
        <title>Whole-genome sequencing of Oryza brachyantha reveals mechanisms underlying Oryza genome evolution.</title>
        <authorList>
            <person name="Chen J."/>
            <person name="Huang Q."/>
            <person name="Gao D."/>
            <person name="Wang J."/>
            <person name="Lang Y."/>
            <person name="Liu T."/>
            <person name="Li B."/>
            <person name="Bai Z."/>
            <person name="Luis Goicoechea J."/>
            <person name="Liang C."/>
            <person name="Chen C."/>
            <person name="Zhang W."/>
            <person name="Sun S."/>
            <person name="Liao Y."/>
            <person name="Zhang X."/>
            <person name="Yang L."/>
            <person name="Song C."/>
            <person name="Wang M."/>
            <person name="Shi J."/>
            <person name="Liu G."/>
            <person name="Liu J."/>
            <person name="Zhou H."/>
            <person name="Zhou W."/>
            <person name="Yu Q."/>
            <person name="An N."/>
            <person name="Chen Y."/>
            <person name="Cai Q."/>
            <person name="Wang B."/>
            <person name="Liu B."/>
            <person name="Min J."/>
            <person name="Huang Y."/>
            <person name="Wu H."/>
            <person name="Li Z."/>
            <person name="Zhang Y."/>
            <person name="Yin Y."/>
            <person name="Song W."/>
            <person name="Jiang J."/>
            <person name="Jackson S.A."/>
            <person name="Wing R.A."/>
            <person name="Wang J."/>
            <person name="Chen M."/>
        </authorList>
    </citation>
    <scope>NUCLEOTIDE SEQUENCE [LARGE SCALE GENOMIC DNA]</scope>
    <source>
        <strain evidence="2">cv. IRGC 101232</strain>
    </source>
</reference>
<sequence length="221" mass="23623">MGVQAPLEHVREFDDVLPAQPRLANQEADDFLQLLVRDPYHGRAPLQHHGDVILVEAKAPVERKLLLQIRGLQLGEGGEDVDEHGVGQSDAGVLDSLHDLLDAVRLQQDDTRLDADELGYCAGCKAMDVTEHGERPEEGGLVVAADGERHPAQHGDDVRIGAKDLAEGTEERGEVILDAAVEDSGVEGDDLGEERRGDADGAKEVQLGLESPGGIGCEDLA</sequence>
<organism evidence="2">
    <name type="scientific">Oryza brachyantha</name>
    <name type="common">malo sina</name>
    <dbReference type="NCBI Taxonomy" id="4533"/>
    <lineage>
        <taxon>Eukaryota</taxon>
        <taxon>Viridiplantae</taxon>
        <taxon>Streptophyta</taxon>
        <taxon>Embryophyta</taxon>
        <taxon>Tracheophyta</taxon>
        <taxon>Spermatophyta</taxon>
        <taxon>Magnoliopsida</taxon>
        <taxon>Liliopsida</taxon>
        <taxon>Poales</taxon>
        <taxon>Poaceae</taxon>
        <taxon>BOP clade</taxon>
        <taxon>Oryzoideae</taxon>
        <taxon>Oryzeae</taxon>
        <taxon>Oryzinae</taxon>
        <taxon>Oryza</taxon>
    </lineage>
</organism>
<keyword evidence="3" id="KW-1185">Reference proteome</keyword>
<accession>J3M762</accession>
<protein>
    <submittedName>
        <fullName evidence="2">Uncharacterized protein</fullName>
    </submittedName>
</protein>
<dbReference type="EnsemblPlants" id="OB05G24360.1">
    <property type="protein sequence ID" value="OB05G24360.1"/>
    <property type="gene ID" value="OB05G24360"/>
</dbReference>
<proteinExistence type="predicted"/>
<reference evidence="2" key="2">
    <citation type="submission" date="2013-04" db="UniProtKB">
        <authorList>
            <consortium name="EnsemblPlants"/>
        </authorList>
    </citation>
    <scope>IDENTIFICATION</scope>
</reference>
<feature type="region of interest" description="Disordered" evidence="1">
    <location>
        <begin position="173"/>
        <end position="221"/>
    </location>
</feature>
<dbReference type="STRING" id="4533.J3M762"/>
<feature type="compositionally biased region" description="Acidic residues" evidence="1">
    <location>
        <begin position="180"/>
        <end position="192"/>
    </location>
</feature>
<feature type="compositionally biased region" description="Basic and acidic residues" evidence="1">
    <location>
        <begin position="193"/>
        <end position="203"/>
    </location>
</feature>
<evidence type="ECO:0000256" key="1">
    <source>
        <dbReference type="SAM" id="MobiDB-lite"/>
    </source>
</evidence>
<evidence type="ECO:0000313" key="2">
    <source>
        <dbReference type="EnsemblPlants" id="OB05G24360.1"/>
    </source>
</evidence>
<dbReference type="Proteomes" id="UP000006038">
    <property type="component" value="Chromosome 5"/>
</dbReference>
<dbReference type="AlphaFoldDB" id="J3M762"/>
<feature type="compositionally biased region" description="Gly residues" evidence="1">
    <location>
        <begin position="211"/>
        <end position="221"/>
    </location>
</feature>
<evidence type="ECO:0000313" key="3">
    <source>
        <dbReference type="Proteomes" id="UP000006038"/>
    </source>
</evidence>